<sequence length="140" mass="15941">MITTTLSLDWLGIYTAYAESGLNKQEFYSCHLSSLLPPNAKRPPAKEFYSTLRLLEQLAVNKQLRFSDKQDDEIVRVATFSPQALESVPNLPSTYVDEPEEEPYVRSIRMTVPNGTILEFESTNPEQFALQLMHQSVEAK</sequence>
<proteinExistence type="predicted"/>
<evidence type="ECO:0000313" key="1">
    <source>
        <dbReference type="EMBL" id="EJX05975.1"/>
    </source>
</evidence>
<comment type="caution">
    <text evidence="1">The sequence shown here is derived from an EMBL/GenBank/DDBJ whole genome shotgun (WGS) entry which is preliminary data.</text>
</comment>
<dbReference type="AlphaFoldDB" id="J9GYN4"/>
<accession>J9GYN4</accession>
<dbReference type="EMBL" id="AMCI01001308">
    <property type="protein sequence ID" value="EJX05975.1"/>
    <property type="molecule type" value="Genomic_DNA"/>
</dbReference>
<reference evidence="1" key="1">
    <citation type="journal article" date="2012" name="PLoS ONE">
        <title>Gene sets for utilization of primary and secondary nutrition supplies in the distal gut of endangered iberian lynx.</title>
        <authorList>
            <person name="Alcaide M."/>
            <person name="Messina E."/>
            <person name="Richter M."/>
            <person name="Bargiela R."/>
            <person name="Peplies J."/>
            <person name="Huws S.A."/>
            <person name="Newbold C.J."/>
            <person name="Golyshin P.N."/>
            <person name="Simon M.A."/>
            <person name="Lopez G."/>
            <person name="Yakimov M.M."/>
            <person name="Ferrer M."/>
        </authorList>
    </citation>
    <scope>NUCLEOTIDE SEQUENCE</scope>
</reference>
<organism evidence="1">
    <name type="scientific">gut metagenome</name>
    <dbReference type="NCBI Taxonomy" id="749906"/>
    <lineage>
        <taxon>unclassified sequences</taxon>
        <taxon>metagenomes</taxon>
        <taxon>organismal metagenomes</taxon>
    </lineage>
</organism>
<gene>
    <name evidence="1" type="ORF">EVA_05916</name>
</gene>
<protein>
    <submittedName>
        <fullName evidence="1">Uncharacterized protein</fullName>
    </submittedName>
</protein>
<name>J9GYN4_9ZZZZ</name>